<keyword evidence="1" id="KW-1133">Transmembrane helix</keyword>
<dbReference type="OrthoDB" id="7861597at2"/>
<keyword evidence="3" id="KW-1185">Reference proteome</keyword>
<accession>A0A2R8AEH2</accession>
<feature type="transmembrane region" description="Helical" evidence="1">
    <location>
        <begin position="36"/>
        <end position="57"/>
    </location>
</feature>
<dbReference type="RefSeq" id="WP_108783131.1">
    <property type="nucleotide sequence ID" value="NZ_OMKW01000003.1"/>
</dbReference>
<name>A0A2R8AEH2_9RHOB</name>
<evidence type="ECO:0000313" key="2">
    <source>
        <dbReference type="EMBL" id="SPF30445.1"/>
    </source>
</evidence>
<sequence length="135" mass="14856">MLLRIINHFQPRWLLIAGTAYVVLLLLSHWQLPEAHVWAIAGVFSVIMNVPYVATAWHNAQFARLETAIATVLIGASIVGAVITPPFVIAAIFAHGFWDIAKHRGAGVPFFSWYTLGCAVVDFAYGSALLVYYLS</sequence>
<evidence type="ECO:0000256" key="1">
    <source>
        <dbReference type="SAM" id="Phobius"/>
    </source>
</evidence>
<keyword evidence="1" id="KW-0812">Transmembrane</keyword>
<feature type="transmembrane region" description="Helical" evidence="1">
    <location>
        <begin position="12"/>
        <end position="30"/>
    </location>
</feature>
<dbReference type="Proteomes" id="UP000244932">
    <property type="component" value="Unassembled WGS sequence"/>
</dbReference>
<dbReference type="EMBL" id="OMKW01000003">
    <property type="protein sequence ID" value="SPF30445.1"/>
    <property type="molecule type" value="Genomic_DNA"/>
</dbReference>
<dbReference type="AlphaFoldDB" id="A0A2R8AEH2"/>
<keyword evidence="1" id="KW-0472">Membrane</keyword>
<feature type="transmembrane region" description="Helical" evidence="1">
    <location>
        <begin position="69"/>
        <end position="98"/>
    </location>
</feature>
<evidence type="ECO:0000313" key="3">
    <source>
        <dbReference type="Proteomes" id="UP000244932"/>
    </source>
</evidence>
<organism evidence="2 3">
    <name type="scientific">Pontivivens insulae</name>
    <dbReference type="NCBI Taxonomy" id="1639689"/>
    <lineage>
        <taxon>Bacteria</taxon>
        <taxon>Pseudomonadati</taxon>
        <taxon>Pseudomonadota</taxon>
        <taxon>Alphaproteobacteria</taxon>
        <taxon>Rhodobacterales</taxon>
        <taxon>Paracoccaceae</taxon>
        <taxon>Pontivivens</taxon>
    </lineage>
</organism>
<reference evidence="2 3" key="1">
    <citation type="submission" date="2018-03" db="EMBL/GenBank/DDBJ databases">
        <authorList>
            <person name="Keele B.F."/>
        </authorList>
    </citation>
    <scope>NUCLEOTIDE SEQUENCE [LARGE SCALE GENOMIC DNA]</scope>
    <source>
        <strain evidence="2 3">CeCT 8812</strain>
    </source>
</reference>
<protein>
    <submittedName>
        <fullName evidence="2">Uncharacterized protein</fullName>
    </submittedName>
</protein>
<gene>
    <name evidence="2" type="ORF">POI8812_02783</name>
</gene>
<feature type="transmembrane region" description="Helical" evidence="1">
    <location>
        <begin position="110"/>
        <end position="134"/>
    </location>
</feature>
<proteinExistence type="predicted"/>